<feature type="non-terminal residue" evidence="1">
    <location>
        <position position="65"/>
    </location>
</feature>
<dbReference type="AlphaFoldDB" id="A0A2A2AQZ0"/>
<organism evidence="1 2">
    <name type="scientific">Vandammella animalimorsus</name>
    <dbReference type="NCBI Taxonomy" id="2029117"/>
    <lineage>
        <taxon>Bacteria</taxon>
        <taxon>Pseudomonadati</taxon>
        <taxon>Pseudomonadota</taxon>
        <taxon>Betaproteobacteria</taxon>
        <taxon>Burkholderiales</taxon>
        <taxon>Comamonadaceae</taxon>
        <taxon>Vandammella</taxon>
    </lineage>
</organism>
<accession>A0A2A2AQZ0</accession>
<dbReference type="EMBL" id="NSJE01000037">
    <property type="protein sequence ID" value="PAT40148.1"/>
    <property type="molecule type" value="Genomic_DNA"/>
</dbReference>
<name>A0A2A2AQZ0_9BURK</name>
<protein>
    <submittedName>
        <fullName evidence="1">Uncharacterized protein</fullName>
    </submittedName>
</protein>
<reference evidence="1 2" key="1">
    <citation type="submission" date="2017-08" db="EMBL/GenBank/DDBJ databases">
        <title>WGS of Clinical strains of the CDC Group NO-1 linked to zoonotic infections in humans.</title>
        <authorList>
            <person name="Bernier A.-M."/>
            <person name="Bernard K."/>
        </authorList>
    </citation>
    <scope>NUCLEOTIDE SEQUENCE [LARGE SCALE GENOMIC DNA]</scope>
    <source>
        <strain evidence="1 2">NML120219</strain>
    </source>
</reference>
<proteinExistence type="predicted"/>
<evidence type="ECO:0000313" key="1">
    <source>
        <dbReference type="EMBL" id="PAT40148.1"/>
    </source>
</evidence>
<dbReference type="Proteomes" id="UP000218439">
    <property type="component" value="Unassembled WGS sequence"/>
</dbReference>
<sequence>MLAAAAGVMRMRSEDMRDSPWRIMAPVRERVGLAVALACASAALGVGALACLALALRALLLAPGQ</sequence>
<evidence type="ECO:0000313" key="2">
    <source>
        <dbReference type="Proteomes" id="UP000218439"/>
    </source>
</evidence>
<comment type="caution">
    <text evidence="1">The sequence shown here is derived from an EMBL/GenBank/DDBJ whole genome shotgun (WGS) entry which is preliminary data.</text>
</comment>
<gene>
    <name evidence="1" type="ORF">CK621_14170</name>
</gene>